<feature type="non-terminal residue" evidence="1">
    <location>
        <position position="122"/>
    </location>
</feature>
<organism evidence="1 2">
    <name type="scientific">Pristionchus entomophagus</name>
    <dbReference type="NCBI Taxonomy" id="358040"/>
    <lineage>
        <taxon>Eukaryota</taxon>
        <taxon>Metazoa</taxon>
        <taxon>Ecdysozoa</taxon>
        <taxon>Nematoda</taxon>
        <taxon>Chromadorea</taxon>
        <taxon>Rhabditida</taxon>
        <taxon>Rhabditina</taxon>
        <taxon>Diplogasteromorpha</taxon>
        <taxon>Diplogasteroidea</taxon>
        <taxon>Neodiplogasteridae</taxon>
        <taxon>Pristionchus</taxon>
    </lineage>
</organism>
<dbReference type="EMBL" id="BTSX01000006">
    <property type="protein sequence ID" value="GMT04740.1"/>
    <property type="molecule type" value="Genomic_DNA"/>
</dbReference>
<proteinExistence type="predicted"/>
<gene>
    <name evidence="1" type="ORF">PENTCL1PPCAC_26914</name>
</gene>
<dbReference type="Proteomes" id="UP001432027">
    <property type="component" value="Unassembled WGS sequence"/>
</dbReference>
<dbReference type="AlphaFoldDB" id="A0AAV5UF77"/>
<accession>A0AAV5UF77</accession>
<evidence type="ECO:0000313" key="2">
    <source>
        <dbReference type="Proteomes" id="UP001432027"/>
    </source>
</evidence>
<sequence length="122" mass="13961">MTRLLYESEMADQLWSLRDGDEMRTIQVNHVCLKSTLGRLFGSGINRLMRNSDPKLNNLASSCFLEDTHISCYNSLLRYNPQYLVLLDRRDSMLTQCLDSIPISCFTPRSSSCLCAARIAFE</sequence>
<comment type="caution">
    <text evidence="1">The sequence shown here is derived from an EMBL/GenBank/DDBJ whole genome shotgun (WGS) entry which is preliminary data.</text>
</comment>
<keyword evidence="2" id="KW-1185">Reference proteome</keyword>
<name>A0AAV5UF77_9BILA</name>
<protein>
    <submittedName>
        <fullName evidence="1">Uncharacterized protein</fullName>
    </submittedName>
</protein>
<evidence type="ECO:0000313" key="1">
    <source>
        <dbReference type="EMBL" id="GMT04740.1"/>
    </source>
</evidence>
<reference evidence="1" key="1">
    <citation type="submission" date="2023-10" db="EMBL/GenBank/DDBJ databases">
        <title>Genome assembly of Pristionchus species.</title>
        <authorList>
            <person name="Yoshida K."/>
            <person name="Sommer R.J."/>
        </authorList>
    </citation>
    <scope>NUCLEOTIDE SEQUENCE</scope>
    <source>
        <strain evidence="1">RS0144</strain>
    </source>
</reference>